<evidence type="ECO:0000313" key="1">
    <source>
        <dbReference type="EMBL" id="KAJ1153518.1"/>
    </source>
</evidence>
<dbReference type="PANTHER" id="PTHR19446">
    <property type="entry name" value="REVERSE TRANSCRIPTASES"/>
    <property type="match status" value="1"/>
</dbReference>
<evidence type="ECO:0000313" key="2">
    <source>
        <dbReference type="Proteomes" id="UP001066276"/>
    </source>
</evidence>
<sequence>MKLDRRLGVDPQPVINHVPCRDQHRNRGQLIMPSDGKSGSQWVRDLKHIHHCKEAPRVWRQLEAERKQLAGLDTNQEECAVVRLCHSFYVGEDTCGRLLENRLRAQQQPWMVQSLAAADGSEIREDSAIAEAFRGFYQEFYAVQSLLSEAPAHYLQEAQLLGLTQEQREALDHPIRIEEVILAIAHLRPLKSLTPDGFSTLFCKTFCTQLAPVLIRLFNAIRCPGPIPPSMKEVAIVVIPKPGKDPKQCALYRPISLPNIDIKLFTSVHAARLNLLMPGLEQ</sequence>
<dbReference type="EMBL" id="JANPWB010000009">
    <property type="protein sequence ID" value="KAJ1153518.1"/>
    <property type="molecule type" value="Genomic_DNA"/>
</dbReference>
<proteinExistence type="predicted"/>
<comment type="caution">
    <text evidence="1">The sequence shown here is derived from an EMBL/GenBank/DDBJ whole genome shotgun (WGS) entry which is preliminary data.</text>
</comment>
<name>A0AAV7RNI0_PLEWA</name>
<accession>A0AAV7RNI0</accession>
<protein>
    <submittedName>
        <fullName evidence="1">Uncharacterized protein</fullName>
    </submittedName>
</protein>
<reference evidence="1" key="1">
    <citation type="journal article" date="2022" name="bioRxiv">
        <title>Sequencing and chromosome-scale assembly of the giantPleurodeles waltlgenome.</title>
        <authorList>
            <person name="Brown T."/>
            <person name="Elewa A."/>
            <person name="Iarovenko S."/>
            <person name="Subramanian E."/>
            <person name="Araus A.J."/>
            <person name="Petzold A."/>
            <person name="Susuki M."/>
            <person name="Suzuki K.-i.T."/>
            <person name="Hayashi T."/>
            <person name="Toyoda A."/>
            <person name="Oliveira C."/>
            <person name="Osipova E."/>
            <person name="Leigh N.D."/>
            <person name="Simon A."/>
            <person name="Yun M.H."/>
        </authorList>
    </citation>
    <scope>NUCLEOTIDE SEQUENCE</scope>
    <source>
        <strain evidence="1">20211129_DDA</strain>
        <tissue evidence="1">Liver</tissue>
    </source>
</reference>
<organism evidence="1 2">
    <name type="scientific">Pleurodeles waltl</name>
    <name type="common">Iberian ribbed newt</name>
    <dbReference type="NCBI Taxonomy" id="8319"/>
    <lineage>
        <taxon>Eukaryota</taxon>
        <taxon>Metazoa</taxon>
        <taxon>Chordata</taxon>
        <taxon>Craniata</taxon>
        <taxon>Vertebrata</taxon>
        <taxon>Euteleostomi</taxon>
        <taxon>Amphibia</taxon>
        <taxon>Batrachia</taxon>
        <taxon>Caudata</taxon>
        <taxon>Salamandroidea</taxon>
        <taxon>Salamandridae</taxon>
        <taxon>Pleurodelinae</taxon>
        <taxon>Pleurodeles</taxon>
    </lineage>
</organism>
<dbReference type="Proteomes" id="UP001066276">
    <property type="component" value="Chromosome 5"/>
</dbReference>
<keyword evidence="2" id="KW-1185">Reference proteome</keyword>
<dbReference type="AlphaFoldDB" id="A0AAV7RNI0"/>
<gene>
    <name evidence="1" type="ORF">NDU88_006277</name>
</gene>